<comment type="subcellular location">
    <subcellularLocation>
        <location evidence="1 4">Cytoplasm</location>
    </subcellularLocation>
</comment>
<evidence type="ECO:0000313" key="7">
    <source>
        <dbReference type="EMBL" id="MRD48438.1"/>
    </source>
</evidence>
<keyword evidence="3" id="KW-0963">Cytoplasm</keyword>
<reference evidence="7 8" key="1">
    <citation type="submission" date="2019-11" db="EMBL/GenBank/DDBJ databases">
        <title>Caenimonas koreensis gen. nov., sp. nov., isolated from activated sludge.</title>
        <authorList>
            <person name="Seung H.R."/>
        </authorList>
    </citation>
    <scope>NUCLEOTIDE SEQUENCE [LARGE SCALE GENOMIC DNA]</scope>
    <source>
        <strain evidence="7 8">EMB320</strain>
    </source>
</reference>
<dbReference type="InterPro" id="IPR019844">
    <property type="entry name" value="CSD_CS"/>
</dbReference>
<dbReference type="PROSITE" id="PS51857">
    <property type="entry name" value="CSD_2"/>
    <property type="match status" value="1"/>
</dbReference>
<dbReference type="InterPro" id="IPR050181">
    <property type="entry name" value="Cold_shock_domain"/>
</dbReference>
<evidence type="ECO:0000256" key="4">
    <source>
        <dbReference type="RuleBase" id="RU000408"/>
    </source>
</evidence>
<comment type="caution">
    <text evidence="7">The sequence shown here is derived from an EMBL/GenBank/DDBJ whole genome shotgun (WGS) entry which is preliminary data.</text>
</comment>
<dbReference type="GO" id="GO:0005829">
    <property type="term" value="C:cytosol"/>
    <property type="evidence" value="ECO:0007669"/>
    <property type="project" value="UniProtKB-ARBA"/>
</dbReference>
<proteinExistence type="predicted"/>
<evidence type="ECO:0000256" key="5">
    <source>
        <dbReference type="SAM" id="MobiDB-lite"/>
    </source>
</evidence>
<evidence type="ECO:0000313" key="8">
    <source>
        <dbReference type="Proteomes" id="UP000487350"/>
    </source>
</evidence>
<dbReference type="PROSITE" id="PS00352">
    <property type="entry name" value="CSD_1"/>
    <property type="match status" value="1"/>
</dbReference>
<dbReference type="EMBL" id="WJBU01000013">
    <property type="protein sequence ID" value="MRD48438.1"/>
    <property type="molecule type" value="Genomic_DNA"/>
</dbReference>
<dbReference type="AlphaFoldDB" id="A0A844B143"/>
<protein>
    <recommendedName>
        <fullName evidence="2">Cold shock-like protein CspA</fullName>
    </recommendedName>
</protein>
<dbReference type="GO" id="GO:0003676">
    <property type="term" value="F:nucleic acid binding"/>
    <property type="evidence" value="ECO:0007669"/>
    <property type="project" value="InterPro"/>
</dbReference>
<organism evidence="7 8">
    <name type="scientific">Caenimonas koreensis DSM 17982</name>
    <dbReference type="NCBI Taxonomy" id="1121255"/>
    <lineage>
        <taxon>Bacteria</taxon>
        <taxon>Pseudomonadati</taxon>
        <taxon>Pseudomonadota</taxon>
        <taxon>Betaproteobacteria</taxon>
        <taxon>Burkholderiales</taxon>
        <taxon>Comamonadaceae</taxon>
        <taxon>Caenimonas</taxon>
    </lineage>
</organism>
<gene>
    <name evidence="7" type="ORF">GHT07_14215</name>
</gene>
<dbReference type="InterPro" id="IPR002059">
    <property type="entry name" value="CSP_DNA-bd"/>
</dbReference>
<sequence length="105" mass="11225">MATGTVKWFNDAKGFGFIEPDGGGADVFAHFSAIAMDGFKTLKQGSRVTFDVTDGPKGQLAQNIQSDPADAGAPQPIQTQERQQRHSKVRAPQFHASGHGDLTAR</sequence>
<dbReference type="FunFam" id="2.40.50.140:FF:000006">
    <property type="entry name" value="Cold shock protein CspC"/>
    <property type="match status" value="1"/>
</dbReference>
<keyword evidence="8" id="KW-1185">Reference proteome</keyword>
<feature type="region of interest" description="Disordered" evidence="5">
    <location>
        <begin position="54"/>
        <end position="105"/>
    </location>
</feature>
<dbReference type="Pfam" id="PF00313">
    <property type="entry name" value="CSD"/>
    <property type="match status" value="1"/>
</dbReference>
<dbReference type="InterPro" id="IPR011129">
    <property type="entry name" value="CSD"/>
</dbReference>
<evidence type="ECO:0000256" key="1">
    <source>
        <dbReference type="ARBA" id="ARBA00004496"/>
    </source>
</evidence>
<feature type="domain" description="CSD" evidence="6">
    <location>
        <begin position="1"/>
        <end position="66"/>
    </location>
</feature>
<evidence type="ECO:0000259" key="6">
    <source>
        <dbReference type="PROSITE" id="PS51857"/>
    </source>
</evidence>
<dbReference type="InterPro" id="IPR012340">
    <property type="entry name" value="NA-bd_OB-fold"/>
</dbReference>
<dbReference type="OrthoDB" id="9800919at2"/>
<dbReference type="SUPFAM" id="SSF50249">
    <property type="entry name" value="Nucleic acid-binding proteins"/>
    <property type="match status" value="1"/>
</dbReference>
<dbReference type="PRINTS" id="PR00050">
    <property type="entry name" value="COLDSHOCK"/>
</dbReference>
<name>A0A844B143_9BURK</name>
<dbReference type="Proteomes" id="UP000487350">
    <property type="component" value="Unassembled WGS sequence"/>
</dbReference>
<dbReference type="Gene3D" id="2.40.50.140">
    <property type="entry name" value="Nucleic acid-binding proteins"/>
    <property type="match status" value="1"/>
</dbReference>
<dbReference type="PANTHER" id="PTHR11544">
    <property type="entry name" value="COLD SHOCK DOMAIN CONTAINING PROTEINS"/>
    <property type="match status" value="1"/>
</dbReference>
<evidence type="ECO:0000256" key="2">
    <source>
        <dbReference type="ARBA" id="ARBA00022332"/>
    </source>
</evidence>
<accession>A0A844B143</accession>
<evidence type="ECO:0000256" key="3">
    <source>
        <dbReference type="ARBA" id="ARBA00022490"/>
    </source>
</evidence>
<dbReference type="SMART" id="SM00357">
    <property type="entry name" value="CSP"/>
    <property type="match status" value="1"/>
</dbReference>
<dbReference type="CDD" id="cd04458">
    <property type="entry name" value="CSP_CDS"/>
    <property type="match status" value="1"/>
</dbReference>